<keyword evidence="3" id="KW-1185">Reference proteome</keyword>
<protein>
    <submittedName>
        <fullName evidence="2">Uncharacterized protein</fullName>
    </submittedName>
</protein>
<feature type="transmembrane region" description="Helical" evidence="1">
    <location>
        <begin position="114"/>
        <end position="135"/>
    </location>
</feature>
<feature type="transmembrane region" description="Helical" evidence="1">
    <location>
        <begin position="53"/>
        <end position="72"/>
    </location>
</feature>
<accession>A0A8T8LQA7</accession>
<dbReference type="GeneID" id="64826077"/>
<feature type="transmembrane region" description="Helical" evidence="1">
    <location>
        <begin position="173"/>
        <end position="196"/>
    </location>
</feature>
<feature type="transmembrane region" description="Helical" evidence="1">
    <location>
        <begin position="84"/>
        <end position="102"/>
    </location>
</feature>
<reference evidence="2 3" key="1">
    <citation type="submission" date="2021-03" db="EMBL/GenBank/DDBJ databases">
        <title>Halorubrum sodomense MBLA0099, Whole genome shotgun sequencing.</title>
        <authorList>
            <person name="Seo M.-J."/>
            <person name="Cho E.-S."/>
            <person name="Hwang C.Y."/>
        </authorList>
    </citation>
    <scope>NUCLEOTIDE SEQUENCE [LARGE SCALE GENOMIC DNA]</scope>
    <source>
        <strain evidence="2 3">MBLA0099</strain>
    </source>
</reference>
<organism evidence="2 3">
    <name type="scientific">Halorubrum ruber</name>
    <dbReference type="NCBI Taxonomy" id="2982524"/>
    <lineage>
        <taxon>Archaea</taxon>
        <taxon>Methanobacteriati</taxon>
        <taxon>Methanobacteriota</taxon>
        <taxon>Stenosarchaea group</taxon>
        <taxon>Halobacteria</taxon>
        <taxon>Halobacteriales</taxon>
        <taxon>Haloferacaceae</taxon>
        <taxon>Halorubrum</taxon>
    </lineage>
</organism>
<evidence type="ECO:0000313" key="3">
    <source>
        <dbReference type="Proteomes" id="UP000679341"/>
    </source>
</evidence>
<proteinExistence type="predicted"/>
<evidence type="ECO:0000313" key="2">
    <source>
        <dbReference type="EMBL" id="QUO49176.1"/>
    </source>
</evidence>
<name>A0A8T8LQA7_9EURY</name>
<dbReference type="OrthoDB" id="330871at2157"/>
<gene>
    <name evidence="2" type="ORF">J7656_01015</name>
</gene>
<keyword evidence="1" id="KW-1133">Transmembrane helix</keyword>
<dbReference type="RefSeq" id="WP_026046096.1">
    <property type="nucleotide sequence ID" value="NZ_CP073695.1"/>
</dbReference>
<keyword evidence="1" id="KW-0812">Transmembrane</keyword>
<feature type="transmembrane region" description="Helical" evidence="1">
    <location>
        <begin position="29"/>
        <end position="47"/>
    </location>
</feature>
<feature type="transmembrane region" description="Helical" evidence="1">
    <location>
        <begin position="147"/>
        <end position="167"/>
    </location>
</feature>
<sequence>MLPAAKATRVSHAHRAGGPGLTLRENSPALLVPAAWGVAAGAVLGVVSSHALFVAHVVMSVLLVAFVAASWRDMATGVLRAWKLVILAGTPVTLAGVAGFLARDGTALASAVPADALLAVAFYGWMLLPAPAFVYTGLRDPTVPRSIVHHVAAACSVAGAAVAALAGTQSGTVAGIALVGAGQTAGILAATALYSLGE</sequence>
<keyword evidence="1" id="KW-0472">Membrane</keyword>
<dbReference type="AlphaFoldDB" id="A0A8T8LQA7"/>
<evidence type="ECO:0000256" key="1">
    <source>
        <dbReference type="SAM" id="Phobius"/>
    </source>
</evidence>
<dbReference type="KEGG" id="hss:J7656_01015"/>
<dbReference type="EMBL" id="CP073695">
    <property type="protein sequence ID" value="QUO49176.1"/>
    <property type="molecule type" value="Genomic_DNA"/>
</dbReference>
<dbReference type="Proteomes" id="UP000679341">
    <property type="component" value="Chromosome"/>
</dbReference>